<evidence type="ECO:0000256" key="1">
    <source>
        <dbReference type="SAM" id="MobiDB-lite"/>
    </source>
</evidence>
<gene>
    <name evidence="2" type="ORF">E5676_scaffold177G001360</name>
</gene>
<feature type="compositionally biased region" description="Polar residues" evidence="1">
    <location>
        <begin position="105"/>
        <end position="115"/>
    </location>
</feature>
<proteinExistence type="predicted"/>
<evidence type="ECO:0000313" key="2">
    <source>
        <dbReference type="EMBL" id="TYK11953.1"/>
    </source>
</evidence>
<feature type="compositionally biased region" description="Polar residues" evidence="1">
    <location>
        <begin position="64"/>
        <end position="78"/>
    </location>
</feature>
<organism evidence="2 3">
    <name type="scientific">Cucumis melo var. makuwa</name>
    <name type="common">Oriental melon</name>
    <dbReference type="NCBI Taxonomy" id="1194695"/>
    <lineage>
        <taxon>Eukaryota</taxon>
        <taxon>Viridiplantae</taxon>
        <taxon>Streptophyta</taxon>
        <taxon>Embryophyta</taxon>
        <taxon>Tracheophyta</taxon>
        <taxon>Spermatophyta</taxon>
        <taxon>Magnoliopsida</taxon>
        <taxon>eudicotyledons</taxon>
        <taxon>Gunneridae</taxon>
        <taxon>Pentapetalae</taxon>
        <taxon>rosids</taxon>
        <taxon>fabids</taxon>
        <taxon>Cucurbitales</taxon>
        <taxon>Cucurbitaceae</taxon>
        <taxon>Benincaseae</taxon>
        <taxon>Cucumis</taxon>
    </lineage>
</organism>
<dbReference type="EMBL" id="SSTD01010378">
    <property type="protein sequence ID" value="TYK11953.1"/>
    <property type="molecule type" value="Genomic_DNA"/>
</dbReference>
<evidence type="ECO:0008006" key="4">
    <source>
        <dbReference type="Google" id="ProtNLM"/>
    </source>
</evidence>
<sequence>MDSNERDDVSIARLLKKGLFSNVEPSVVDVPVISAHFDERSFSEDIFVPMLGHPSATNKEVDNSTDNFGGNIADSANENPAAYTDTYTEPTKNYASDNVEPNVHDVSQTKTQQPPGESRPKGQKFQQNK</sequence>
<feature type="region of interest" description="Disordered" evidence="1">
    <location>
        <begin position="57"/>
        <end position="129"/>
    </location>
</feature>
<dbReference type="AlphaFoldDB" id="A0A5D3CJ39"/>
<comment type="caution">
    <text evidence="2">The sequence shown here is derived from an EMBL/GenBank/DDBJ whole genome shotgun (WGS) entry which is preliminary data.</text>
</comment>
<dbReference type="Proteomes" id="UP000321947">
    <property type="component" value="Unassembled WGS sequence"/>
</dbReference>
<accession>A0A5D3CJ39</accession>
<evidence type="ECO:0000313" key="3">
    <source>
        <dbReference type="Proteomes" id="UP000321947"/>
    </source>
</evidence>
<reference evidence="2 3" key="1">
    <citation type="submission" date="2019-08" db="EMBL/GenBank/DDBJ databases">
        <title>Draft genome sequences of two oriental melons (Cucumis melo L. var makuwa).</title>
        <authorList>
            <person name="Kwon S.-Y."/>
        </authorList>
    </citation>
    <scope>NUCLEOTIDE SEQUENCE [LARGE SCALE GENOMIC DNA]</scope>
    <source>
        <strain evidence="3">cv. Chang Bougi</strain>
        <tissue evidence="2">Leaf</tissue>
    </source>
</reference>
<protein>
    <recommendedName>
        <fullName evidence="4">Envelope-like protein</fullName>
    </recommendedName>
</protein>
<name>A0A5D3CJ39_CUCMM</name>
<feature type="compositionally biased region" description="Polar residues" evidence="1">
    <location>
        <begin position="85"/>
        <end position="96"/>
    </location>
</feature>